<feature type="compositionally biased region" description="Polar residues" evidence="1">
    <location>
        <begin position="85"/>
        <end position="95"/>
    </location>
</feature>
<dbReference type="RefSeq" id="WP_127751170.1">
    <property type="nucleotide sequence ID" value="NZ_CP033220.1"/>
</dbReference>
<accession>A0A3T0N9J8</accession>
<dbReference type="Proteomes" id="UP000283063">
    <property type="component" value="Plasmid pW43A"/>
</dbReference>
<dbReference type="EMBL" id="CP033220">
    <property type="protein sequence ID" value="AZV80661.1"/>
    <property type="molecule type" value="Genomic_DNA"/>
</dbReference>
<proteinExistence type="predicted"/>
<name>A0A3T0N9J8_9RHOB</name>
<keyword evidence="2" id="KW-0614">Plasmid</keyword>
<feature type="region of interest" description="Disordered" evidence="1">
    <location>
        <begin position="76"/>
        <end position="104"/>
    </location>
</feature>
<reference evidence="2 3" key="1">
    <citation type="submission" date="2018-10" db="EMBL/GenBank/DDBJ databases">
        <title>Parasedimentitalea marina sp. nov., a psychrophilic bacterium isolated from deep seawater of the New Britain Trench.</title>
        <authorList>
            <person name="Cao J."/>
        </authorList>
    </citation>
    <scope>NUCLEOTIDE SEQUENCE [LARGE SCALE GENOMIC DNA]</scope>
    <source>
        <strain evidence="2 3">W43</strain>
        <plasmid evidence="2 3">pW43A</plasmid>
    </source>
</reference>
<keyword evidence="3" id="KW-1185">Reference proteome</keyword>
<geneLocation type="plasmid" evidence="2 3">
    <name>pW43A</name>
</geneLocation>
<protein>
    <submittedName>
        <fullName evidence="2">Uncharacterized protein</fullName>
    </submittedName>
</protein>
<gene>
    <name evidence="2" type="ORF">EBB79_22155</name>
</gene>
<dbReference type="KEGG" id="sedi:EBB79_22155"/>
<dbReference type="AlphaFoldDB" id="A0A3T0N9J8"/>
<evidence type="ECO:0000313" key="2">
    <source>
        <dbReference type="EMBL" id="AZV80661.1"/>
    </source>
</evidence>
<dbReference type="OrthoDB" id="7715154at2"/>
<sequence>MSAAPTSRPSKAAPDFILLGGPLAASHQVVLVPGEMVPLYSLDLPASLRSGIREKVARRQLADRLGFAPALRPFVPTIQGHPKANTKTGPGSSPQIRPGSKASVPFQGARSYQTICPSPLPPISGPWPVPPRTVSKPALVQVTVSVRISH</sequence>
<organism evidence="2 3">
    <name type="scientific">Parasedimentitalea marina</name>
    <dbReference type="NCBI Taxonomy" id="2483033"/>
    <lineage>
        <taxon>Bacteria</taxon>
        <taxon>Pseudomonadati</taxon>
        <taxon>Pseudomonadota</taxon>
        <taxon>Alphaproteobacteria</taxon>
        <taxon>Rhodobacterales</taxon>
        <taxon>Paracoccaceae</taxon>
        <taxon>Parasedimentitalea</taxon>
    </lineage>
</organism>
<evidence type="ECO:0000256" key="1">
    <source>
        <dbReference type="SAM" id="MobiDB-lite"/>
    </source>
</evidence>
<evidence type="ECO:0000313" key="3">
    <source>
        <dbReference type="Proteomes" id="UP000283063"/>
    </source>
</evidence>